<evidence type="ECO:0000259" key="2">
    <source>
        <dbReference type="Pfam" id="PF00723"/>
    </source>
</evidence>
<dbReference type="PANTHER" id="PTHR31616:SF0">
    <property type="entry name" value="GLUCAN 1,4-ALPHA-GLUCOSIDASE"/>
    <property type="match status" value="1"/>
</dbReference>
<organism evidence="4 5">
    <name type="scientific">Carboxydichorda subterranea</name>
    <dbReference type="NCBI Taxonomy" id="3109565"/>
    <lineage>
        <taxon>Bacteria</taxon>
        <taxon>Bacillati</taxon>
        <taxon>Bacillota</taxon>
        <taxon>Limnochordia</taxon>
        <taxon>Limnochordales</taxon>
        <taxon>Geochordaceae</taxon>
        <taxon>Carboxydichorda</taxon>
    </lineage>
</organism>
<keyword evidence="4" id="KW-0378">Hydrolase</keyword>
<accession>A0ABZ1BZL0</accession>
<feature type="compositionally biased region" description="Pro residues" evidence="1">
    <location>
        <begin position="1"/>
        <end position="14"/>
    </location>
</feature>
<dbReference type="Gene3D" id="1.50.10.10">
    <property type="match status" value="1"/>
</dbReference>
<dbReference type="GO" id="GO:0016787">
    <property type="term" value="F:hydrolase activity"/>
    <property type="evidence" value="ECO:0007669"/>
    <property type="project" value="UniProtKB-KW"/>
</dbReference>
<dbReference type="InterPro" id="IPR011613">
    <property type="entry name" value="GH15-like"/>
</dbReference>
<gene>
    <name evidence="4" type="ORF">U7230_04060</name>
</gene>
<proteinExistence type="predicted"/>
<dbReference type="InterPro" id="IPR045582">
    <property type="entry name" value="Trehalase-like_N"/>
</dbReference>
<dbReference type="Proteomes" id="UP001332192">
    <property type="component" value="Chromosome"/>
</dbReference>
<evidence type="ECO:0000313" key="4">
    <source>
        <dbReference type="EMBL" id="WRP18188.1"/>
    </source>
</evidence>
<keyword evidence="5" id="KW-1185">Reference proteome</keyword>
<dbReference type="EMBL" id="CP141615">
    <property type="protein sequence ID" value="WRP18188.1"/>
    <property type="molecule type" value="Genomic_DNA"/>
</dbReference>
<feature type="domain" description="Trehalase-like N-terminal" evidence="3">
    <location>
        <begin position="22"/>
        <end position="110"/>
    </location>
</feature>
<evidence type="ECO:0000259" key="3">
    <source>
        <dbReference type="Pfam" id="PF19291"/>
    </source>
</evidence>
<dbReference type="InterPro" id="IPR012341">
    <property type="entry name" value="6hp_glycosidase-like_sf"/>
</dbReference>
<evidence type="ECO:0000313" key="5">
    <source>
        <dbReference type="Proteomes" id="UP001332192"/>
    </source>
</evidence>
<dbReference type="InterPro" id="IPR008928">
    <property type="entry name" value="6-hairpin_glycosidase_sf"/>
</dbReference>
<dbReference type="Pfam" id="PF19291">
    <property type="entry name" value="TREH_N"/>
    <property type="match status" value="1"/>
</dbReference>
<sequence length="651" mass="70237">MTAFPAPAPAPSPAEDPADAGVVGNGQTVAIIARTGAVTWWCLPRVDGHPVLARALDPSRGGMLDVTPASPRSLSSRLAGARQAYYDGSTVLVTRWKAGGGAVAAVDFMPWGKPALVREVWASAPSPLESLVLRLTVTRAAVAGRWAAAGGDPAALLTEDSPEAAMAFALAPGSTSAPPQASWEPGTGTLEIRWKPAGSWDPGRPAPPHPLLDGLRPVARLAVGYGRTVDQARSAAAALSRLSPEEGVCESREWLSRAVVPQGMSPGHLAAFRRSLLTLRLLTYPETGAIVAAPTASWPATPGGSDNWDYRFTWLRDGAWTAWALDRAGFHREARAFYRFAARLQAADGHWSQPLYAVDGRLPVEFDAPELSGPGGERPVRFGNAAAHQLQLDNEGNVLWGVQAHVELTGDQQLLWETWDMVKRAALWVEAHWRMPESGIWELREFTGHWVHGTSMAAVALASAARLARRAGTGEEAARRWEGLAREIARQALDHAWSARRGALMRLFTPQGPDESQVLDISVLTPLLWHLADARDPRLVATIEAMHRSPAEGGLTVRAPSAARGGEGLLRFGDGALPFYMAGFWMVRALHRMGRDRQAVALLDRLLEGANPLGLMGEHHDPATGRQWGNFPQAFSHEELIHALYELYEPG</sequence>
<dbReference type="SUPFAM" id="SSF48208">
    <property type="entry name" value="Six-hairpin glycosidases"/>
    <property type="match status" value="1"/>
</dbReference>
<feature type="domain" description="GH15-like" evidence="2">
    <location>
        <begin position="272"/>
        <end position="644"/>
    </location>
</feature>
<name>A0ABZ1BZL0_9FIRM</name>
<evidence type="ECO:0000256" key="1">
    <source>
        <dbReference type="SAM" id="MobiDB-lite"/>
    </source>
</evidence>
<dbReference type="RefSeq" id="WP_324717459.1">
    <property type="nucleotide sequence ID" value="NZ_CP141615.1"/>
</dbReference>
<feature type="region of interest" description="Disordered" evidence="1">
    <location>
        <begin position="1"/>
        <end position="21"/>
    </location>
</feature>
<reference evidence="4 5" key="1">
    <citation type="journal article" date="2024" name="Front. Microbiol.">
        <title>Novel thermophilic genera Geochorda gen. nov. and Carboxydochorda gen. nov. from the deep terrestrial subsurface reveal the ecophysiological diversity in the class Limnochordia.</title>
        <authorList>
            <person name="Karnachuk O.V."/>
            <person name="Lukina A.P."/>
            <person name="Avakyan M.R."/>
            <person name="Kadnikov V.V."/>
            <person name="Begmatov S."/>
            <person name="Beletsky A.V."/>
            <person name="Vlasova K.G."/>
            <person name="Novikov A.A."/>
            <person name="Shcherbakova V.A."/>
            <person name="Mardanov A.V."/>
            <person name="Ravin N.V."/>
        </authorList>
    </citation>
    <scope>NUCLEOTIDE SEQUENCE [LARGE SCALE GENOMIC DNA]</scope>
    <source>
        <strain evidence="4 5">L945</strain>
    </source>
</reference>
<dbReference type="Pfam" id="PF00723">
    <property type="entry name" value="Glyco_hydro_15"/>
    <property type="match status" value="1"/>
</dbReference>
<protein>
    <submittedName>
        <fullName evidence="4">Glycoside hydrolase family 15 protein</fullName>
    </submittedName>
</protein>
<dbReference type="PANTHER" id="PTHR31616">
    <property type="entry name" value="TREHALASE"/>
    <property type="match status" value="1"/>
</dbReference>